<sequence length="345" mass="38312">MNILITGGNGFLGRHLIASLQERGDTVSVLALPTEDTTWLEERNVMVFRGNILDPDTLIAPMRGMDTVFHLAAMIGTWRSMRDYYAVNVTGTEHVCRAALKAGISRLIHISSAMVYDMAAKRIPTEEDLLVPLDEPYSMTKAQGDMLVQRMIREEHLPAVIIRPGTLIGPGDRLNFGRMVDRIQAGKGVIIGQGNNTIPLFYVTDMVQGLLLALDSKQAIGRVYNIGNDQPLTQSQYLSTIAREIGVAPPYLHMPYTALYTAAYAAERIASISNDRVKPFLTRHGVKLYGANNHVSIDKARHELGYEPKVSLAEAVRITCAWYQHQDNRMLDTIPASLLTMTQVH</sequence>
<organism evidence="3 4">
    <name type="scientific">Reticulibacter mediterranei</name>
    <dbReference type="NCBI Taxonomy" id="2778369"/>
    <lineage>
        <taxon>Bacteria</taxon>
        <taxon>Bacillati</taxon>
        <taxon>Chloroflexota</taxon>
        <taxon>Ktedonobacteria</taxon>
        <taxon>Ktedonobacterales</taxon>
        <taxon>Reticulibacteraceae</taxon>
        <taxon>Reticulibacter</taxon>
    </lineage>
</organism>
<dbReference type="PANTHER" id="PTHR43000">
    <property type="entry name" value="DTDP-D-GLUCOSE 4,6-DEHYDRATASE-RELATED"/>
    <property type="match status" value="1"/>
</dbReference>
<dbReference type="Gene3D" id="3.40.50.720">
    <property type="entry name" value="NAD(P)-binding Rossmann-like Domain"/>
    <property type="match status" value="1"/>
</dbReference>
<evidence type="ECO:0000313" key="3">
    <source>
        <dbReference type="EMBL" id="GHO92842.1"/>
    </source>
</evidence>
<evidence type="ECO:0000259" key="2">
    <source>
        <dbReference type="Pfam" id="PF01370"/>
    </source>
</evidence>
<dbReference type="Pfam" id="PF01370">
    <property type="entry name" value="Epimerase"/>
    <property type="match status" value="1"/>
</dbReference>
<proteinExistence type="inferred from homology"/>
<keyword evidence="4" id="KW-1185">Reference proteome</keyword>
<dbReference type="InterPro" id="IPR036291">
    <property type="entry name" value="NAD(P)-bd_dom_sf"/>
</dbReference>
<dbReference type="AlphaFoldDB" id="A0A8J3N0E8"/>
<dbReference type="RefSeq" id="WP_220203655.1">
    <property type="nucleotide sequence ID" value="NZ_BNJK01000001.1"/>
</dbReference>
<name>A0A8J3N0E8_9CHLR</name>
<evidence type="ECO:0000256" key="1">
    <source>
        <dbReference type="ARBA" id="ARBA00007637"/>
    </source>
</evidence>
<gene>
    <name evidence="3" type="ORF">KSF_028900</name>
</gene>
<comment type="caution">
    <text evidence="3">The sequence shown here is derived from an EMBL/GenBank/DDBJ whole genome shotgun (WGS) entry which is preliminary data.</text>
</comment>
<dbReference type="SUPFAM" id="SSF51735">
    <property type="entry name" value="NAD(P)-binding Rossmann-fold domains"/>
    <property type="match status" value="1"/>
</dbReference>
<protein>
    <submittedName>
        <fullName evidence="3">Epimerase</fullName>
    </submittedName>
</protein>
<feature type="domain" description="NAD-dependent epimerase/dehydratase" evidence="2">
    <location>
        <begin position="3"/>
        <end position="227"/>
    </location>
</feature>
<reference evidence="3" key="1">
    <citation type="submission" date="2020-10" db="EMBL/GenBank/DDBJ databases">
        <title>Taxonomic study of unclassified bacteria belonging to the class Ktedonobacteria.</title>
        <authorList>
            <person name="Yabe S."/>
            <person name="Wang C.M."/>
            <person name="Zheng Y."/>
            <person name="Sakai Y."/>
            <person name="Cavaletti L."/>
            <person name="Monciardini P."/>
            <person name="Donadio S."/>
        </authorList>
    </citation>
    <scope>NUCLEOTIDE SEQUENCE</scope>
    <source>
        <strain evidence="3">ID150040</strain>
    </source>
</reference>
<dbReference type="EMBL" id="BNJK01000001">
    <property type="protein sequence ID" value="GHO92842.1"/>
    <property type="molecule type" value="Genomic_DNA"/>
</dbReference>
<dbReference type="InterPro" id="IPR001509">
    <property type="entry name" value="Epimerase_deHydtase"/>
</dbReference>
<evidence type="ECO:0000313" key="4">
    <source>
        <dbReference type="Proteomes" id="UP000597444"/>
    </source>
</evidence>
<dbReference type="Proteomes" id="UP000597444">
    <property type="component" value="Unassembled WGS sequence"/>
</dbReference>
<accession>A0A8J3N0E8</accession>
<comment type="similarity">
    <text evidence="1">Belongs to the NAD(P)-dependent epimerase/dehydratase family.</text>
</comment>